<proteinExistence type="predicted"/>
<dbReference type="AlphaFoldDB" id="A0A517SQ63"/>
<dbReference type="EMBL" id="CP036272">
    <property type="protein sequence ID" value="QDT58249.1"/>
    <property type="molecule type" value="Genomic_DNA"/>
</dbReference>
<organism evidence="1 2">
    <name type="scientific">Stieleria bergensis</name>
    <dbReference type="NCBI Taxonomy" id="2528025"/>
    <lineage>
        <taxon>Bacteria</taxon>
        <taxon>Pseudomonadati</taxon>
        <taxon>Planctomycetota</taxon>
        <taxon>Planctomycetia</taxon>
        <taxon>Pirellulales</taxon>
        <taxon>Pirellulaceae</taxon>
        <taxon>Stieleria</taxon>
    </lineage>
</organism>
<name>A0A517SQ63_9BACT</name>
<evidence type="ECO:0000313" key="1">
    <source>
        <dbReference type="EMBL" id="QDT58249.1"/>
    </source>
</evidence>
<reference evidence="1 2" key="1">
    <citation type="submission" date="2019-02" db="EMBL/GenBank/DDBJ databases">
        <title>Deep-cultivation of Planctomycetes and their phenomic and genomic characterization uncovers novel biology.</title>
        <authorList>
            <person name="Wiegand S."/>
            <person name="Jogler M."/>
            <person name="Boedeker C."/>
            <person name="Pinto D."/>
            <person name="Vollmers J."/>
            <person name="Rivas-Marin E."/>
            <person name="Kohn T."/>
            <person name="Peeters S.H."/>
            <person name="Heuer A."/>
            <person name="Rast P."/>
            <person name="Oberbeckmann S."/>
            <person name="Bunk B."/>
            <person name="Jeske O."/>
            <person name="Meyerdierks A."/>
            <person name="Storesund J.E."/>
            <person name="Kallscheuer N."/>
            <person name="Luecker S."/>
            <person name="Lage O.M."/>
            <person name="Pohl T."/>
            <person name="Merkel B.J."/>
            <person name="Hornburger P."/>
            <person name="Mueller R.-W."/>
            <person name="Bruemmer F."/>
            <person name="Labrenz M."/>
            <person name="Spormann A.M."/>
            <person name="Op den Camp H."/>
            <person name="Overmann J."/>
            <person name="Amann R."/>
            <person name="Jetten M.S.M."/>
            <person name="Mascher T."/>
            <person name="Medema M.H."/>
            <person name="Devos D.P."/>
            <person name="Kaster A.-K."/>
            <person name="Ovreas L."/>
            <person name="Rohde M."/>
            <person name="Galperin M.Y."/>
            <person name="Jogler C."/>
        </authorList>
    </citation>
    <scope>NUCLEOTIDE SEQUENCE [LARGE SCALE GENOMIC DNA]</scope>
    <source>
        <strain evidence="1 2">SV_7m_r</strain>
    </source>
</reference>
<protein>
    <submittedName>
        <fullName evidence="1">Uncharacterized protein</fullName>
    </submittedName>
</protein>
<sequence>MSGQYHGWDEEPDKEHFRFAKTVGRPKSASVFLIEDFGAHTSPRQALSAVVAAMSQFEERVEVMKSDCNDRLILKLKQSAMLRVAEIHDGDGTHWGILGVRTSAPKKKRFRWKFWAS</sequence>
<dbReference type="OrthoDB" id="283346at2"/>
<keyword evidence="2" id="KW-1185">Reference proteome</keyword>
<accession>A0A517SQ63</accession>
<dbReference type="RefSeq" id="WP_145269265.1">
    <property type="nucleotide sequence ID" value="NZ_CP036272.1"/>
</dbReference>
<evidence type="ECO:0000313" key="2">
    <source>
        <dbReference type="Proteomes" id="UP000315003"/>
    </source>
</evidence>
<gene>
    <name evidence="1" type="ORF">SV7mr_07380</name>
</gene>
<dbReference type="Proteomes" id="UP000315003">
    <property type="component" value="Chromosome"/>
</dbReference>